<dbReference type="Pfam" id="PF19258">
    <property type="entry name" value="KxYKxGKxW_sig"/>
    <property type="match status" value="1"/>
</dbReference>
<feature type="chain" id="PRO_5004338576" description="dextransucrase" evidence="12">
    <location>
        <begin position="35"/>
        <end position="1512"/>
    </location>
</feature>
<dbReference type="Gene3D" id="2.30.30.420">
    <property type="entry name" value="glucansucrase"/>
    <property type="match status" value="1"/>
</dbReference>
<dbReference type="Gene3D" id="2.60.40.1180">
    <property type="entry name" value="Golgi alpha-mannosidase II"/>
    <property type="match status" value="1"/>
</dbReference>
<keyword evidence="5" id="KW-0328">Glycosyltransferase</keyword>
<dbReference type="EC" id="2.4.1.5" evidence="4"/>
<dbReference type="InterPro" id="IPR027636">
    <property type="entry name" value="Glucan-bd_rpt"/>
</dbReference>
<protein>
    <recommendedName>
        <fullName evidence="4">dextransucrase</fullName>
        <ecNumber evidence="4">2.4.1.5</ecNumber>
    </recommendedName>
    <alternativeName>
        <fullName evidence="9">Dextransucrase</fullName>
    </alternativeName>
    <alternativeName>
        <fullName evidence="10">Sucrose 6-glucosyltransferase</fullName>
    </alternativeName>
</protein>
<dbReference type="InterPro" id="IPR013780">
    <property type="entry name" value="Glyco_hydro_b"/>
</dbReference>
<feature type="compositionally biased region" description="Low complexity" evidence="11">
    <location>
        <begin position="103"/>
        <end position="135"/>
    </location>
</feature>
<dbReference type="Gene3D" id="2.30.30.20">
    <property type="entry name" value="Aspartate carbamoyltransferase regulatory subunit, C-terminal domain"/>
    <property type="match status" value="1"/>
</dbReference>
<feature type="domain" description="Glycoside hydrolase family 70 catalytic" evidence="13">
    <location>
        <begin position="276"/>
        <end position="1098"/>
    </location>
</feature>
<dbReference type="EMBL" id="AB026123">
    <property type="protein sequence ID" value="BAA77237.1"/>
    <property type="molecule type" value="Genomic_DNA"/>
</dbReference>
<geneLocation type="plasmid" evidence="14">
    <name>pAM1</name>
</geneLocation>
<dbReference type="NCBIfam" id="TIGR04035">
    <property type="entry name" value="glucan_65_rpt"/>
    <property type="match status" value="5"/>
</dbReference>
<sequence length="1512" mass="167146">MERKLRYKLHKVKKQWVTIAVASAGLASVIGAGAASQTVSADDIGNGASASAEQNTSASQNKEVVDSDAAQATDAKATSEQAAVSSVDTNSETDQVQNVDGVSANNQPEAPAAPQAAASNNTNTATSEEANTNTAVSEAAPAAENRTAEKGADLSDQEEAAALSLDNIKKVDGKYYYVMADGSYKKNFAITVKGQLLYFDAETGALSSTSTYSFSQGLTPLVSDFSINNKAFDSSAKSFELVDGYLTAESWYRPTKILENGKTWVDSKETDLRPVLTSWWPDKDTQVAYLNYMSKALGGKEEFTTKTSQTALNTAAEMIQMKIEQRISKEQGTAWLRDAMAAFVATQSRWNSDSEQFDKNDHLQGGALLYTNNKLTEWADSKYRLLNRTPTRQDGKTHYSKADEYGGYEFLLANDVDNSNPVVQAEMLNQIHYLMNWGSIVMGDKDANFDGIRVDAVDNVDADTLQLYTNYFNAVYGVDKSEAQALAHISILEAWSYNDNYYNQDTNGAALAMDNGLRLSLLYTLTRPLSERTPGLSTLIKSEYGLTDRTKDDKYGDTQPSYVFVRAHDSEVQTVIAQIIKEKIDPTTDGFTFTLDQLKQAFDIYNKDMNSVEKHYTHYNIPAAYAVMLSNMESVTRVYYGDLFTDDGQYMETKSPYYDAINTLLRARIRYAAGGQTMEHKAYTPSAAMKAKNPDSGSVLGNSEVLVSVRFGQDVMSADDMTGGQLAKTSGMFSLIANNPELELDANEEIKVNVGKIHAGQAYRPLLLTTDKGLQKYLNDSDTNLTKVADKDGFITFKGSEIKGYKQVEVNGYLSVWVPVGAKSDQDIRVAASTKANAKGDKSYTASQALDSQLIYEGFSNFQDFVQKDAQYTNKKIAENTDLFKAWGVTSFEMAPQYVSATDGTFLDSIIQNGYAFSDRYDLAMSKNNKYGSKEDLANALKALHAAGIQAIADWVPDQIYQLPGKEVVTASRVDNYGRVKIDQPMVNKLYLANTKSSGKDFQAKYGGEFLAELQKQYPEMFTAKMISTGKPIDSSVKLKEWSAQYFNGTNVLGRGTDYVLSDEGTGKYFTVNEKGEFLPAVLTGDKEAKTGFYNDGKGMTYFTTAGSQAKSDFVTVAGNTYYFDYTGHMVTGPNGINTKFYYFLPNGVMLKDAVMEDDRGRSVYYGKTGVMYKGSRNNEWFAMTDSKGQLRFRHFDNYGFMSVGLVTIHGNVQYYDEEGFQVKGDFVTDKAGQTRYFDKNTGNLVKGQFFNQNGHWYYSDDQGLIAKGAQTIKGQKLYFDAKTGAQVKGDFVTDKDGNTFFYSGDTGDLAVSTFFSTGNNAWFYADENGHVAKGEKTINGQKLYFDTKTGQQAKGRFVRDAKGLRFYDADTGALVTNSFLETKAGSNQWYYMGADGYAVRGHQTIQSRHMYFDAETGQQAKGIVVTDANGRKYFYDANTGDRVVNQFVLVNGSWYFFGYDGAAVTGFRDIRGQHLYFNPDGTQAKGTTVKIDNRIYTFDADSGELTSVRYI</sequence>
<proteinExistence type="inferred from homology"/>
<dbReference type="Pfam" id="PF19127">
    <property type="entry name" value="Choline_bind_3"/>
    <property type="match status" value="5"/>
</dbReference>
<evidence type="ECO:0000256" key="2">
    <source>
        <dbReference type="ARBA" id="ARBA00003243"/>
    </source>
</evidence>
<evidence type="ECO:0000256" key="9">
    <source>
        <dbReference type="ARBA" id="ARBA00029911"/>
    </source>
</evidence>
<dbReference type="CAZy" id="GH70">
    <property type="family name" value="Glycoside Hydrolase Family 70"/>
</dbReference>
<feature type="compositionally biased region" description="Polar residues" evidence="11">
    <location>
        <begin position="76"/>
        <end position="100"/>
    </location>
</feature>
<comment type="catalytic activity">
    <reaction evidence="1">
        <text>[(1-&gt;6)-alpha-D-glucosyl](n) + sucrose = [(1-&gt;6)-alpha-D-glucosyl](n+1) + D-fructose</text>
        <dbReference type="Rhea" id="RHEA:18825"/>
        <dbReference type="Rhea" id="RHEA-COMP:11144"/>
        <dbReference type="Rhea" id="RHEA-COMP:11145"/>
        <dbReference type="ChEBI" id="CHEBI:17992"/>
        <dbReference type="ChEBI" id="CHEBI:18269"/>
        <dbReference type="ChEBI" id="CHEBI:37721"/>
        <dbReference type="EC" id="2.4.1.5"/>
    </reaction>
</comment>
<evidence type="ECO:0000256" key="3">
    <source>
        <dbReference type="ARBA" id="ARBA00009247"/>
    </source>
</evidence>
<dbReference type="InterPro" id="IPR017853">
    <property type="entry name" value="GH"/>
</dbReference>
<dbReference type="GO" id="GO:0047849">
    <property type="term" value="F:dextransucrase activity"/>
    <property type="evidence" value="ECO:0007669"/>
    <property type="project" value="UniProtKB-EC"/>
</dbReference>
<dbReference type="GO" id="GO:0046527">
    <property type="term" value="F:glucosyltransferase activity"/>
    <property type="evidence" value="ECO:0007669"/>
    <property type="project" value="InterPro"/>
</dbReference>
<evidence type="ECO:0000256" key="1">
    <source>
        <dbReference type="ARBA" id="ARBA00001152"/>
    </source>
</evidence>
<dbReference type="SUPFAM" id="SSF51445">
    <property type="entry name" value="(Trans)glycosidases"/>
    <property type="match status" value="2"/>
</dbReference>
<name>Q9WXJ5_STRCG</name>
<evidence type="ECO:0000256" key="4">
    <source>
        <dbReference type="ARBA" id="ARBA00012592"/>
    </source>
</evidence>
<dbReference type="Pfam" id="PF02324">
    <property type="entry name" value="Glyco_hydro_70"/>
    <property type="match status" value="1"/>
</dbReference>
<accession>Q9WXJ5</accession>
<reference evidence="14" key="1">
    <citation type="submission" date="1999-03" db="EMBL/GenBank/DDBJ databases">
        <title>S.cricetus glucosyltransferase(gtfS and gtfT) genes.</title>
        <authorList>
            <person name="Inoue M."/>
            <person name="Fukui K."/>
            <person name="Miyagi A."/>
        </authorList>
    </citation>
    <scope>NUCLEOTIDE SEQUENCE</scope>
    <source>
        <strain evidence="14">HS-6</strain>
        <plasmid evidence="14">pAM1</plasmid>
    </source>
</reference>
<dbReference type="InterPro" id="IPR018337">
    <property type="entry name" value="Cell_wall/Cho-bd_repeat"/>
</dbReference>
<evidence type="ECO:0000256" key="10">
    <source>
        <dbReference type="ARBA" id="ARBA00032238"/>
    </source>
</evidence>
<comment type="function">
    <text evidence="2">Production of extracellular glucans, that are thought to play a key role in the development of the dental plaque because of their ability to adhere to smooth surfaces and mediate the aggregation of bacterial cells and food debris.</text>
</comment>
<keyword evidence="14" id="KW-0614">Plasmid</keyword>
<evidence type="ECO:0000313" key="14">
    <source>
        <dbReference type="EMBL" id="BAA77237.1"/>
    </source>
</evidence>
<gene>
    <name evidence="14" type="primary">gtfT</name>
</gene>
<evidence type="ECO:0000259" key="13">
    <source>
        <dbReference type="Pfam" id="PF02324"/>
    </source>
</evidence>
<evidence type="ECO:0000256" key="8">
    <source>
        <dbReference type="ARBA" id="ARBA00022737"/>
    </source>
</evidence>
<dbReference type="NCBIfam" id="TIGR03715">
    <property type="entry name" value="KxYKxGKxW"/>
    <property type="match status" value="1"/>
</dbReference>
<dbReference type="Gene3D" id="2.10.270.10">
    <property type="entry name" value="Cholin Binding"/>
    <property type="match status" value="4"/>
</dbReference>
<organism evidence="14">
    <name type="scientific">Streptococcus criceti</name>
    <dbReference type="NCBI Taxonomy" id="1333"/>
    <lineage>
        <taxon>Bacteria</taxon>
        <taxon>Bacillati</taxon>
        <taxon>Bacillota</taxon>
        <taxon>Bacilli</taxon>
        <taxon>Lactobacillales</taxon>
        <taxon>Streptococcaceae</taxon>
        <taxon>Streptococcus</taxon>
    </lineage>
</organism>
<keyword evidence="7 12" id="KW-0732">Signal</keyword>
<dbReference type="Gene3D" id="3.20.20.470">
    <property type="entry name" value="Glucansucrase"/>
    <property type="match status" value="1"/>
</dbReference>
<dbReference type="InterPro" id="IPR003318">
    <property type="entry name" value="Glyco_hydro70cat"/>
</dbReference>
<evidence type="ECO:0000256" key="6">
    <source>
        <dbReference type="ARBA" id="ARBA00022679"/>
    </source>
</evidence>
<dbReference type="Pfam" id="PF01473">
    <property type="entry name" value="Choline_bind_1"/>
    <property type="match status" value="1"/>
</dbReference>
<feature type="signal peptide" evidence="12">
    <location>
        <begin position="1"/>
        <end position="34"/>
    </location>
</feature>
<evidence type="ECO:0000256" key="12">
    <source>
        <dbReference type="SAM" id="SignalP"/>
    </source>
</evidence>
<dbReference type="GO" id="GO:0009250">
    <property type="term" value="P:glucan biosynthetic process"/>
    <property type="evidence" value="ECO:0007669"/>
    <property type="project" value="InterPro"/>
</dbReference>
<evidence type="ECO:0000256" key="7">
    <source>
        <dbReference type="ARBA" id="ARBA00022729"/>
    </source>
</evidence>
<evidence type="ECO:0000256" key="11">
    <source>
        <dbReference type="SAM" id="MobiDB-lite"/>
    </source>
</evidence>
<feature type="compositionally biased region" description="Polar residues" evidence="11">
    <location>
        <begin position="48"/>
        <end position="62"/>
    </location>
</feature>
<dbReference type="InterPro" id="IPR022263">
    <property type="entry name" value="KxYKxGKxW"/>
</dbReference>
<comment type="similarity">
    <text evidence="3">Belongs to the glycosyl hydrolase 70 family.</text>
</comment>
<keyword evidence="8" id="KW-0677">Repeat</keyword>
<dbReference type="Gene3D" id="3.20.20.80">
    <property type="entry name" value="Glycosidases"/>
    <property type="match status" value="1"/>
</dbReference>
<feature type="region of interest" description="Disordered" evidence="11">
    <location>
        <begin position="46"/>
        <end position="155"/>
    </location>
</feature>
<keyword evidence="6" id="KW-0808">Transferase</keyword>
<evidence type="ECO:0000256" key="5">
    <source>
        <dbReference type="ARBA" id="ARBA00022676"/>
    </source>
</evidence>
<dbReference type="SUPFAM" id="SSF69360">
    <property type="entry name" value="Cell wall binding repeat"/>
    <property type="match status" value="3"/>
</dbReference>